<evidence type="ECO:0000256" key="1">
    <source>
        <dbReference type="ARBA" id="ARBA00003863"/>
    </source>
</evidence>
<dbReference type="Pfam" id="PF00269">
    <property type="entry name" value="SASP"/>
    <property type="match status" value="1"/>
</dbReference>
<evidence type="ECO:0000313" key="2">
    <source>
        <dbReference type="EMBL" id="MBC8556259.1"/>
    </source>
</evidence>
<sequence>MKKEKIEIKDIKDIALLEKKEQEKWEIALELGLFDQVVQKGWKSLTARQSGKVGGIMAARRKIKEDKTKSKEDL</sequence>
<gene>
    <name evidence="2" type="ORF">H8700_00785</name>
</gene>
<dbReference type="InterPro" id="IPR001448">
    <property type="entry name" value="SASP_alpha/beta-type"/>
</dbReference>
<accession>A0ABR7MR44</accession>
<evidence type="ECO:0000313" key="3">
    <source>
        <dbReference type="Proteomes" id="UP000637513"/>
    </source>
</evidence>
<dbReference type="Gene3D" id="6.10.10.80">
    <property type="entry name" value="Small, acid-soluble spore protein, alpha/beta type-like"/>
    <property type="match status" value="1"/>
</dbReference>
<protein>
    <submittedName>
        <fullName evidence="2">Small, acid-soluble spore protein, alpha/beta type</fullName>
    </submittedName>
</protein>
<comment type="function">
    <text evidence="1">SASP are bound to spore DNA. They are double-stranded DNA-binding proteins that cause DNA to change to an a-like conformation. They protect the DNA backbone from chemical and enzymatic cleavage and are thus involved in dormant spore's high resistance to UV light.</text>
</comment>
<reference evidence="2 3" key="1">
    <citation type="submission" date="2020-08" db="EMBL/GenBank/DDBJ databases">
        <title>Genome public.</title>
        <authorList>
            <person name="Liu C."/>
            <person name="Sun Q."/>
        </authorList>
    </citation>
    <scope>NUCLEOTIDE SEQUENCE [LARGE SCALE GENOMIC DNA]</scope>
    <source>
        <strain evidence="2 3">BX3</strain>
    </source>
</reference>
<dbReference type="RefSeq" id="WP_022141366.1">
    <property type="nucleotide sequence ID" value="NZ_JACRSW010000001.1"/>
</dbReference>
<proteinExistence type="predicted"/>
<keyword evidence="3" id="KW-1185">Reference proteome</keyword>
<comment type="caution">
    <text evidence="2">The sequence shown here is derived from an EMBL/GenBank/DDBJ whole genome shotgun (WGS) entry which is preliminary data.</text>
</comment>
<dbReference type="Proteomes" id="UP000637513">
    <property type="component" value="Unassembled WGS sequence"/>
</dbReference>
<name>A0ABR7MR44_9FIRM</name>
<organism evidence="2 3">
    <name type="scientific">Jutongia hominis</name>
    <dbReference type="NCBI Taxonomy" id="2763664"/>
    <lineage>
        <taxon>Bacteria</taxon>
        <taxon>Bacillati</taxon>
        <taxon>Bacillota</taxon>
        <taxon>Clostridia</taxon>
        <taxon>Lachnospirales</taxon>
        <taxon>Lachnospiraceae</taxon>
        <taxon>Jutongia</taxon>
    </lineage>
</organism>
<dbReference type="EMBL" id="JACRSW010000001">
    <property type="protein sequence ID" value="MBC8556259.1"/>
    <property type="molecule type" value="Genomic_DNA"/>
</dbReference>
<dbReference type="InterPro" id="IPR038300">
    <property type="entry name" value="SASP_sf_alpha/beta"/>
</dbReference>